<dbReference type="SMART" id="SM00827">
    <property type="entry name" value="PKS_AT"/>
    <property type="match status" value="1"/>
</dbReference>
<comment type="caution">
    <text evidence="12">The sequence shown here is derived from an EMBL/GenBank/DDBJ whole genome shotgun (WGS) entry which is preliminary data.</text>
</comment>
<dbReference type="Pfam" id="PF02801">
    <property type="entry name" value="Ketoacyl-synt_C"/>
    <property type="match status" value="1"/>
</dbReference>
<dbReference type="CDD" id="cd00833">
    <property type="entry name" value="PKS"/>
    <property type="match status" value="1"/>
</dbReference>
<dbReference type="Pfam" id="PF00107">
    <property type="entry name" value="ADH_zinc_N"/>
    <property type="match status" value="1"/>
</dbReference>
<dbReference type="Pfam" id="PF00550">
    <property type="entry name" value="PP-binding"/>
    <property type="match status" value="1"/>
</dbReference>
<dbReference type="Gene3D" id="3.40.50.720">
    <property type="entry name" value="NAD(P)-binding Rossmann-like Domain"/>
    <property type="match status" value="2"/>
</dbReference>
<dbReference type="InterPro" id="IPR036736">
    <property type="entry name" value="ACP-like_sf"/>
</dbReference>
<evidence type="ECO:0000313" key="12">
    <source>
        <dbReference type="EMBL" id="KAJ5733445.1"/>
    </source>
</evidence>
<evidence type="ECO:0000259" key="11">
    <source>
        <dbReference type="PROSITE" id="PS52019"/>
    </source>
</evidence>
<dbReference type="InterPro" id="IPR016036">
    <property type="entry name" value="Malonyl_transacylase_ACP-bd"/>
</dbReference>
<dbReference type="PANTHER" id="PTHR43775:SF29">
    <property type="entry name" value="ASPERFURANONE POLYKETIDE SYNTHASE AFOG-RELATED"/>
    <property type="match status" value="1"/>
</dbReference>
<dbReference type="GO" id="GO:0004312">
    <property type="term" value="F:fatty acid synthase activity"/>
    <property type="evidence" value="ECO:0007669"/>
    <property type="project" value="TreeGrafter"/>
</dbReference>
<organism evidence="12 13">
    <name type="scientific">Penicillium malachiteum</name>
    <dbReference type="NCBI Taxonomy" id="1324776"/>
    <lineage>
        <taxon>Eukaryota</taxon>
        <taxon>Fungi</taxon>
        <taxon>Dikarya</taxon>
        <taxon>Ascomycota</taxon>
        <taxon>Pezizomycotina</taxon>
        <taxon>Eurotiomycetes</taxon>
        <taxon>Eurotiomycetidae</taxon>
        <taxon>Eurotiales</taxon>
        <taxon>Aspergillaceae</taxon>
        <taxon>Penicillium</taxon>
    </lineage>
</organism>
<dbReference type="InterPro" id="IPR016039">
    <property type="entry name" value="Thiolase-like"/>
</dbReference>
<keyword evidence="13" id="KW-1185">Reference proteome</keyword>
<keyword evidence="3" id="KW-0808">Transferase</keyword>
<evidence type="ECO:0000256" key="3">
    <source>
        <dbReference type="ARBA" id="ARBA00022679"/>
    </source>
</evidence>
<feature type="domain" description="Carrier" evidence="9">
    <location>
        <begin position="2536"/>
        <end position="2612"/>
    </location>
</feature>
<evidence type="ECO:0000256" key="1">
    <source>
        <dbReference type="ARBA" id="ARBA00022450"/>
    </source>
</evidence>
<dbReference type="SUPFAM" id="SSF51735">
    <property type="entry name" value="NAD(P)-binding Rossmann-fold domains"/>
    <property type="match status" value="2"/>
</dbReference>
<keyword evidence="6" id="KW-0511">Multifunctional enzyme</keyword>
<dbReference type="Pfam" id="PF00698">
    <property type="entry name" value="Acyl_transf_1"/>
    <property type="match status" value="1"/>
</dbReference>
<dbReference type="InterPro" id="IPR020807">
    <property type="entry name" value="PKS_DH"/>
</dbReference>
<proteinExistence type="predicted"/>
<dbReference type="Gene3D" id="3.40.50.150">
    <property type="entry name" value="Vaccinia Virus protein VP39"/>
    <property type="match status" value="1"/>
</dbReference>
<dbReference type="SUPFAM" id="SSF53901">
    <property type="entry name" value="Thiolase-like"/>
    <property type="match status" value="1"/>
</dbReference>
<dbReference type="Pfam" id="PF21089">
    <property type="entry name" value="PKS_DH_N"/>
    <property type="match status" value="1"/>
</dbReference>
<dbReference type="InterPro" id="IPR013217">
    <property type="entry name" value="Methyltransf_12"/>
</dbReference>
<name>A0AAD6HRT9_9EURO</name>
<feature type="domain" description="Ketosynthase family 3 (KS3)" evidence="10">
    <location>
        <begin position="20"/>
        <end position="443"/>
    </location>
</feature>
<evidence type="ECO:0000256" key="6">
    <source>
        <dbReference type="ARBA" id="ARBA00023268"/>
    </source>
</evidence>
<protein>
    <recommendedName>
        <fullName evidence="14">Carrier domain-containing protein</fullName>
    </recommendedName>
</protein>
<dbReference type="InterPro" id="IPR013149">
    <property type="entry name" value="ADH-like_C"/>
</dbReference>
<dbReference type="Gene3D" id="3.90.180.10">
    <property type="entry name" value="Medium-chain alcohol dehydrogenases, catalytic domain"/>
    <property type="match status" value="1"/>
</dbReference>
<dbReference type="Pfam" id="PF16197">
    <property type="entry name" value="KAsynt_C_assoc"/>
    <property type="match status" value="1"/>
</dbReference>
<dbReference type="SUPFAM" id="SSF53335">
    <property type="entry name" value="S-adenosyl-L-methionine-dependent methyltransferases"/>
    <property type="match status" value="1"/>
</dbReference>
<dbReference type="InterPro" id="IPR018201">
    <property type="entry name" value="Ketoacyl_synth_AS"/>
</dbReference>
<dbReference type="InterPro" id="IPR049552">
    <property type="entry name" value="PKS_DH_N"/>
</dbReference>
<dbReference type="InterPro" id="IPR011032">
    <property type="entry name" value="GroES-like_sf"/>
</dbReference>
<dbReference type="Pfam" id="PF00109">
    <property type="entry name" value="ketoacyl-synt"/>
    <property type="match status" value="1"/>
</dbReference>
<dbReference type="CDD" id="cd02440">
    <property type="entry name" value="AdoMet_MTases"/>
    <property type="match status" value="1"/>
</dbReference>
<keyword evidence="2" id="KW-0597">Phosphoprotein</keyword>
<dbReference type="InterPro" id="IPR036291">
    <property type="entry name" value="NAD(P)-bd_dom_sf"/>
</dbReference>
<dbReference type="SMART" id="SM00822">
    <property type="entry name" value="PKS_KR"/>
    <property type="match status" value="1"/>
</dbReference>
<evidence type="ECO:0000259" key="9">
    <source>
        <dbReference type="PROSITE" id="PS50075"/>
    </source>
</evidence>
<dbReference type="PROSITE" id="PS52004">
    <property type="entry name" value="KS3_2"/>
    <property type="match status" value="1"/>
</dbReference>
<dbReference type="Gene3D" id="3.30.70.3290">
    <property type="match status" value="1"/>
</dbReference>
<dbReference type="Gene3D" id="3.40.47.10">
    <property type="match status" value="1"/>
</dbReference>
<feature type="region of interest" description="C-terminal hotdog fold" evidence="8">
    <location>
        <begin position="1172"/>
        <end position="1330"/>
    </location>
</feature>
<reference evidence="12" key="1">
    <citation type="journal article" date="2023" name="IMA Fungus">
        <title>Comparative genomic study of the Penicillium genus elucidates a diverse pangenome and 15 lateral gene transfer events.</title>
        <authorList>
            <person name="Petersen C."/>
            <person name="Sorensen T."/>
            <person name="Nielsen M.R."/>
            <person name="Sondergaard T.E."/>
            <person name="Sorensen J.L."/>
            <person name="Fitzpatrick D.A."/>
            <person name="Frisvad J.C."/>
            <person name="Nielsen K.L."/>
        </authorList>
    </citation>
    <scope>NUCLEOTIDE SEQUENCE</scope>
    <source>
        <strain evidence="12">IBT 17514</strain>
    </source>
</reference>
<evidence type="ECO:0000256" key="8">
    <source>
        <dbReference type="PROSITE-ProRule" id="PRU01363"/>
    </source>
</evidence>
<evidence type="ECO:0000256" key="5">
    <source>
        <dbReference type="ARBA" id="ARBA00023002"/>
    </source>
</evidence>
<dbReference type="GO" id="GO:0044550">
    <property type="term" value="P:secondary metabolite biosynthetic process"/>
    <property type="evidence" value="ECO:0007669"/>
    <property type="project" value="TreeGrafter"/>
</dbReference>
<dbReference type="Proteomes" id="UP001215712">
    <property type="component" value="Unassembled WGS sequence"/>
</dbReference>
<dbReference type="InterPro" id="IPR020843">
    <property type="entry name" value="ER"/>
</dbReference>
<dbReference type="InterPro" id="IPR029063">
    <property type="entry name" value="SAM-dependent_MTases_sf"/>
</dbReference>
<keyword evidence="7" id="KW-0012">Acyltransferase</keyword>
<dbReference type="InterPro" id="IPR032821">
    <property type="entry name" value="PKS_assoc"/>
</dbReference>
<keyword evidence="5" id="KW-0560">Oxidoreductase</keyword>
<evidence type="ECO:0000259" key="10">
    <source>
        <dbReference type="PROSITE" id="PS52004"/>
    </source>
</evidence>
<dbReference type="GO" id="GO:0004315">
    <property type="term" value="F:3-oxoacyl-[acyl-carrier-protein] synthase activity"/>
    <property type="evidence" value="ECO:0007669"/>
    <property type="project" value="InterPro"/>
</dbReference>
<dbReference type="PANTHER" id="PTHR43775">
    <property type="entry name" value="FATTY ACID SYNTHASE"/>
    <property type="match status" value="1"/>
</dbReference>
<dbReference type="InterPro" id="IPR042104">
    <property type="entry name" value="PKS_dehydratase_sf"/>
</dbReference>
<gene>
    <name evidence="12" type="ORF">N7493_002231</name>
</gene>
<dbReference type="InterPro" id="IPR014031">
    <property type="entry name" value="Ketoacyl_synth_C"/>
</dbReference>
<dbReference type="PROSITE" id="PS52019">
    <property type="entry name" value="PKS_MFAS_DH"/>
    <property type="match status" value="1"/>
</dbReference>
<dbReference type="Gene3D" id="3.40.366.10">
    <property type="entry name" value="Malonyl-Coenzyme A Acyl Carrier Protein, domain 2"/>
    <property type="match status" value="1"/>
</dbReference>
<dbReference type="CDD" id="cd05195">
    <property type="entry name" value="enoyl_red"/>
    <property type="match status" value="1"/>
</dbReference>
<dbReference type="GO" id="GO:0006633">
    <property type="term" value="P:fatty acid biosynthetic process"/>
    <property type="evidence" value="ECO:0007669"/>
    <property type="project" value="InterPro"/>
</dbReference>
<dbReference type="InterPro" id="IPR001227">
    <property type="entry name" value="Ac_transferase_dom_sf"/>
</dbReference>
<dbReference type="Pfam" id="PF14765">
    <property type="entry name" value="PS-DH"/>
    <property type="match status" value="1"/>
</dbReference>
<dbReference type="SUPFAM" id="SSF50129">
    <property type="entry name" value="GroES-like"/>
    <property type="match status" value="1"/>
</dbReference>
<keyword evidence="1" id="KW-0596">Phosphopantetheine</keyword>
<dbReference type="PROSITE" id="PS50075">
    <property type="entry name" value="CARRIER"/>
    <property type="match status" value="1"/>
</dbReference>
<evidence type="ECO:0008006" key="14">
    <source>
        <dbReference type="Google" id="ProtNLM"/>
    </source>
</evidence>
<evidence type="ECO:0000256" key="7">
    <source>
        <dbReference type="ARBA" id="ARBA00023315"/>
    </source>
</evidence>
<dbReference type="SUPFAM" id="SSF55048">
    <property type="entry name" value="Probable ACP-binding domain of malonyl-CoA ACP transacylase"/>
    <property type="match status" value="1"/>
</dbReference>
<dbReference type="InterPro" id="IPR009081">
    <property type="entry name" value="PP-bd_ACP"/>
</dbReference>
<keyword evidence="4" id="KW-0521">NADP</keyword>
<dbReference type="InterPro" id="IPR013968">
    <property type="entry name" value="PKS_KR"/>
</dbReference>
<dbReference type="EMBL" id="JAQJAN010000003">
    <property type="protein sequence ID" value="KAJ5733445.1"/>
    <property type="molecule type" value="Genomic_DNA"/>
</dbReference>
<dbReference type="SMART" id="SM00826">
    <property type="entry name" value="PKS_DH"/>
    <property type="match status" value="1"/>
</dbReference>
<dbReference type="InterPro" id="IPR049900">
    <property type="entry name" value="PKS_mFAS_DH"/>
</dbReference>
<dbReference type="InterPro" id="IPR016035">
    <property type="entry name" value="Acyl_Trfase/lysoPLipase"/>
</dbReference>
<dbReference type="Gene3D" id="3.10.129.110">
    <property type="entry name" value="Polyketide synthase dehydratase"/>
    <property type="match status" value="1"/>
</dbReference>
<dbReference type="InterPro" id="IPR014030">
    <property type="entry name" value="Ketoacyl_synth_N"/>
</dbReference>
<dbReference type="InterPro" id="IPR020841">
    <property type="entry name" value="PKS_Beta-ketoAc_synthase_dom"/>
</dbReference>
<dbReference type="InterPro" id="IPR050091">
    <property type="entry name" value="PKS_NRPS_Biosynth_Enz"/>
</dbReference>
<dbReference type="InterPro" id="IPR057326">
    <property type="entry name" value="KR_dom"/>
</dbReference>
<feature type="region of interest" description="N-terminal hotdog fold" evidence="8">
    <location>
        <begin position="1010"/>
        <end position="1143"/>
    </location>
</feature>
<dbReference type="SMART" id="SM00825">
    <property type="entry name" value="PKS_KS"/>
    <property type="match status" value="1"/>
</dbReference>
<evidence type="ECO:0000313" key="13">
    <source>
        <dbReference type="Proteomes" id="UP001215712"/>
    </source>
</evidence>
<evidence type="ECO:0000256" key="4">
    <source>
        <dbReference type="ARBA" id="ARBA00022857"/>
    </source>
</evidence>
<feature type="active site" description="Proton acceptor; for dehydratase activity" evidence="8">
    <location>
        <position position="1042"/>
    </location>
</feature>
<dbReference type="SMART" id="SM00829">
    <property type="entry name" value="PKS_ER"/>
    <property type="match status" value="1"/>
</dbReference>
<dbReference type="GO" id="GO:0016491">
    <property type="term" value="F:oxidoreductase activity"/>
    <property type="evidence" value="ECO:0007669"/>
    <property type="project" value="UniProtKB-KW"/>
</dbReference>
<dbReference type="GO" id="GO:1901336">
    <property type="term" value="P:lactone biosynthetic process"/>
    <property type="evidence" value="ECO:0007669"/>
    <property type="project" value="UniProtKB-ARBA"/>
</dbReference>
<feature type="domain" description="PKS/mFAS DH" evidence="11">
    <location>
        <begin position="1010"/>
        <end position="1330"/>
    </location>
</feature>
<feature type="active site" description="Proton donor; for dehydratase activity" evidence="8">
    <location>
        <position position="1240"/>
    </location>
</feature>
<evidence type="ECO:0000256" key="2">
    <source>
        <dbReference type="ARBA" id="ARBA00022553"/>
    </source>
</evidence>
<dbReference type="Pfam" id="PF08659">
    <property type="entry name" value="KR"/>
    <property type="match status" value="1"/>
</dbReference>
<dbReference type="SUPFAM" id="SSF52151">
    <property type="entry name" value="FabD/lysophospholipase-like"/>
    <property type="match status" value="1"/>
</dbReference>
<dbReference type="PROSITE" id="PS00606">
    <property type="entry name" value="KS3_1"/>
    <property type="match status" value="1"/>
</dbReference>
<dbReference type="SUPFAM" id="SSF47336">
    <property type="entry name" value="ACP-like"/>
    <property type="match status" value="1"/>
</dbReference>
<dbReference type="InterPro" id="IPR049551">
    <property type="entry name" value="PKS_DH_C"/>
</dbReference>
<dbReference type="InterPro" id="IPR014043">
    <property type="entry name" value="Acyl_transferase_dom"/>
</dbReference>
<reference evidence="12" key="2">
    <citation type="submission" date="2023-01" db="EMBL/GenBank/DDBJ databases">
        <authorList>
            <person name="Petersen C."/>
        </authorList>
    </citation>
    <scope>NUCLEOTIDE SEQUENCE</scope>
    <source>
        <strain evidence="12">IBT 17514</strain>
    </source>
</reference>
<dbReference type="Pfam" id="PF08242">
    <property type="entry name" value="Methyltransf_12"/>
    <property type="match status" value="1"/>
</dbReference>
<accession>A0AAD6HRT9</accession>
<sequence>MTPLKLFTNHEDGAISPDVVEPIAVVGLATRFPQEATTTEALWELLLQARSTWSPIPTERFNASAFYHPDPEHGGTFHVQGGHFLSEDPAYFDGSFFNITKTELLTLDPQQRMVLENVYHALENSGIPMNTAVGSNTSVFVSGFNHDYLGILNSDPETALKYKPTGVVNAILSNRISWFFDLKGPSMTIDTACSSSLVALHLAVQSLRSRETNMALVSGVSILENPVETVGMSHHGLLGSQGRCFSFDSRAEGYARGEGVGTVVLKPLSSAIRDGDTIRAVIRETGVNQDGRTSGITVPSSEAQERLIREVYWRAGLNMEQTRFVEAHGTGTSTGDPIEAGALAKAFKCRRDTPLYIGTIKSTIGHLEGGSGVASLIKSILVLESGIIPPNFDIQQINPKVPTEEWNIAFPREITPWPSDGLRRISVNSFGIGGANAHCVLDDAYHYLQNRRILANHRTKSRVPSTVHIKDQTIVIPQSRYIEADSSSDSADEGDILERAETPETPGTDGSCLSPYLGPMSLFPSLVLPKLFLISAFDEEGVKRTVEAYSGYIGPKLARPNIANDHLLDDLSLTLSKHRSIFQWKSFVTASTVKELASHLSESRFSTPVRAPNAPDVHFVFTGQGAQYQSMGKSLLVYPVFKESLEEASKYIRRLGSPWSLIDELLADEKVPRINLPEIAHPVCTALQVAIIDLLASWNIFPSCVTGHSSGEIAAAYCAGRISREGAWKVAFYRGYVSSKQLASNGAMMAVGLSSEKLGPYLEWVHGDHQGELIIACYNSPTNNTVSGDVELVDCLKKRLDTDGVFARKLNVQNAYHSAHMTLIAEEYLQLMGNFSSGKRLAVPHFVHMFSTVTGAEVTSAHLGGKYWMDNMVSPVRFTSGLKAMRSQESESNESSPSVSFVVEIGPHSTLRSSIKETFSSEESQSELKYFSVLNRSDQSLNALINTVGALATNGYQVDLHEVNNATRGRSHRSSRLLIDLPPYRFKHGEKNLYESRLSRNLRSRKFPRHDLFGAPVPDWNANAPRWRHFVRLNENPWLRDHVVTGNVVYPGVGYLVMAIEAVRQLSDGKWIESFQLRKVSIKRALTVPDTKEGIEVSLSMTSVDGPSDLRTWRRFQISSFNESSDEWTEHCTGYIAVEHPATDEPIDNGLQKEKEARAWKEDLGKAQKSCTKLNNFSDTYDNLNNIELSFGPLFRNLHNVQMSGTRAGLMTGSVKIPDIAESMPMQYMHSHLIHPATMDSMIHMLIAASIDFVGKPTLDYISLPTHVRDMWISSSLSSKPSHIFKGYSSVSESSTDRLEGQIRILDSEGRPCIRMDGIELTPLKSSSSQNSERRLCTSIEWNPDVNFLNSSQACELSSISGGNGDENRYWVKQLQIATMLYVTDALFELGDLEVDKLDFHMRRFHEWMIHWCRMLVKNEIIHLPYADFQSICDDQTAKQAIFTQIETHSAEGTLTARMGRNIAAIMRKEVDPLALMFGEDNVMEGVYKEGLHLYDLPAHLRSYLSLLRDQHSGLKILEIGGGTGSFTAEVFNILAPGGSAGGVISSYTFTDISAGFFEKAKQRFHAWSNIMTFQPCNIEKSPADQGLELGSYDLIFAGNVIHATKSLHKSLGNLWSLLRSGGQLVMQEGIRQDFLWYPLVFGQLPGWWLGDEPMRKWCPYIPTSDWDTLLTESGFSGVTIEYPSSADKDLTWQSILVAIASVAEEQVKQSVFILTSGSDATEDVIATLKDEMKLDFPAISVITPSQLSLVSSSNALCISLLDLEGPFLSQTAEPEYQAVRKLLTECQNILWLTSDSRHQPFSSMSMGLLRTVRYERDSDDSNIVSLTISNEENIPIGEIGKSIHRICLHQFTGASRTERHAEYLLRDKMIHVGRLHEWEKADHFVATDSNIPAPEESQLSDVSRPIELVVSSADPRQTFWVTDHQHGLDLGTTEVEVEIGAIGMNTDLNSSSKSTEASGLVKRVGSEVEGIAPGDKVIVTGAAKNHCFRTSLLAESTRVVKIPDEISIQVAAGLPSLYATALYGLDDIAHLRESDNLLIHNGAASLGQAALQYAKTVGATIYVTVSTTKDREFLVSEYGIPAGNIFSSKDLSFAKSIMRSTNGVGVNVVFNTLTGDALQETLSCLAPFGHFIHISRKGARLDAMIDLAPLQKCATVTTIDIELMMESRPEFIARLVQNALSLYVSGKIGQVQPFTLTSFSQIQDRVESLQDSEGVGKFVFVPGPSDVISVVPDALSAYQFNDKASYVLAGGLGGIGRSVARWMASRGAKNLIFLSRSVRITEPVEEMIANLKTIGCHSHVFTCDVSDADRVRAVVEECSASLPPIKGCVQGSMVLRDGAFAGMSFENWQAAIQPKVQGSWNLHEILPVDLDFFVMLSSVAGIFGNRGQSNYAAGNTFQDALAAHRISKGMKATSINLGSVSNVGWVAENIDTAQKHTDTLFQFLREEEVHKTIEFMIDDRRKKQDTIGGLPQSQVVLGLPTGEMCHQNNIPKPAYLDYSLFTHMRATVAATSSEKSDEKTVSTAALIAATTNLSDTVTAVSNGIIERLSSLLAIPSSEIDAQRFSFGGIDSLVSMEFVSWIVKELKAEVALLDIMGAQNIQVLSEKIAQTTRLTTYEK</sequence>